<dbReference type="PANTHER" id="PTHR32305:SF15">
    <property type="entry name" value="PROTEIN RHSA-RELATED"/>
    <property type="match status" value="1"/>
</dbReference>
<dbReference type="Pfam" id="PF03534">
    <property type="entry name" value="SpvB"/>
    <property type="match status" value="1"/>
</dbReference>
<accession>A0A434A2E2</accession>
<evidence type="ECO:0000256" key="2">
    <source>
        <dbReference type="ARBA" id="ARBA00022525"/>
    </source>
</evidence>
<dbReference type="NCBIfam" id="TIGR01643">
    <property type="entry name" value="YD_repeat_2x"/>
    <property type="match status" value="1"/>
</dbReference>
<dbReference type="EMBL" id="QWDM01000016">
    <property type="protein sequence ID" value="RUT68551.1"/>
    <property type="molecule type" value="Genomic_DNA"/>
</dbReference>
<proteinExistence type="predicted"/>
<evidence type="ECO:0000313" key="5">
    <source>
        <dbReference type="Proteomes" id="UP000288102"/>
    </source>
</evidence>
<dbReference type="GO" id="GO:0005737">
    <property type="term" value="C:cytoplasm"/>
    <property type="evidence" value="ECO:0007669"/>
    <property type="project" value="InterPro"/>
</dbReference>
<dbReference type="InterPro" id="IPR022385">
    <property type="entry name" value="Rhs_assc_core"/>
</dbReference>
<gene>
    <name evidence="4" type="ORF">D0817_20720</name>
</gene>
<dbReference type="GO" id="GO:0005576">
    <property type="term" value="C:extracellular region"/>
    <property type="evidence" value="ECO:0007669"/>
    <property type="project" value="UniProtKB-SubCell"/>
</dbReference>
<dbReference type="PANTHER" id="PTHR32305">
    <property type="match status" value="1"/>
</dbReference>
<dbReference type="Gene3D" id="2.180.10.10">
    <property type="entry name" value="RHS repeat-associated core"/>
    <property type="match status" value="2"/>
</dbReference>
<evidence type="ECO:0000256" key="1">
    <source>
        <dbReference type="ARBA" id="ARBA00004613"/>
    </source>
</evidence>
<name>A0A434A2E2_9FLAO</name>
<organism evidence="4 5">
    <name type="scientific">Flavobacterium cupreum</name>
    <dbReference type="NCBI Taxonomy" id="2133766"/>
    <lineage>
        <taxon>Bacteria</taxon>
        <taxon>Pseudomonadati</taxon>
        <taxon>Bacteroidota</taxon>
        <taxon>Flavobacteriia</taxon>
        <taxon>Flavobacteriales</taxon>
        <taxon>Flavobacteriaceae</taxon>
        <taxon>Flavobacterium</taxon>
    </lineage>
</organism>
<comment type="caution">
    <text evidence="4">The sequence shown here is derived from an EMBL/GenBank/DDBJ whole genome shotgun (WGS) entry which is preliminary data.</text>
</comment>
<dbReference type="NCBIfam" id="TIGR03696">
    <property type="entry name" value="Rhs_assc_core"/>
    <property type="match status" value="1"/>
</dbReference>
<dbReference type="InterPro" id="IPR050708">
    <property type="entry name" value="T6SS_VgrG/RHS"/>
</dbReference>
<evidence type="ECO:0000313" key="4">
    <source>
        <dbReference type="EMBL" id="RUT68551.1"/>
    </source>
</evidence>
<dbReference type="SUPFAM" id="SSF69318">
    <property type="entry name" value="Integrin alpha N-terminal domain"/>
    <property type="match status" value="1"/>
</dbReference>
<protein>
    <recommendedName>
        <fullName evidence="6">Bacterial toxin 23 domain-containing protein</fullName>
    </recommendedName>
</protein>
<dbReference type="InterPro" id="IPR006530">
    <property type="entry name" value="YD"/>
</dbReference>
<comment type="subcellular location">
    <subcellularLocation>
        <location evidence="1">Secreted</location>
    </subcellularLocation>
</comment>
<evidence type="ECO:0008006" key="6">
    <source>
        <dbReference type="Google" id="ProtNLM"/>
    </source>
</evidence>
<reference evidence="5" key="1">
    <citation type="journal article" date="2019" name="Syst. Appl. Microbiol.">
        <title>Flavobacterium circumlabens sp. nov. and Flavobacterium cupreum sp. nov., two psychrotrophic species isolated from Antarctic environmental samples.</title>
        <authorList>
            <person name="Kralova S."/>
            <person name="Busse H.-J."/>
            <person name="Svec P."/>
            <person name="Maslanova I."/>
            <person name="Stankova E."/>
            <person name="Bartak M."/>
            <person name="Sedlacek I."/>
        </authorList>
    </citation>
    <scope>NUCLEOTIDE SEQUENCE [LARGE SCALE GENOMIC DNA]</scope>
    <source>
        <strain evidence="5">CCM 8825</strain>
    </source>
</reference>
<keyword evidence="2" id="KW-0964">Secreted</keyword>
<evidence type="ECO:0000256" key="3">
    <source>
        <dbReference type="ARBA" id="ARBA00023026"/>
    </source>
</evidence>
<keyword evidence="3" id="KW-0843">Virulence</keyword>
<keyword evidence="5" id="KW-1185">Reference proteome</keyword>
<dbReference type="InterPro" id="IPR028994">
    <property type="entry name" value="Integrin_alpha_N"/>
</dbReference>
<dbReference type="InterPro" id="IPR003284">
    <property type="entry name" value="Sal_SpvB"/>
</dbReference>
<dbReference type="Proteomes" id="UP000288102">
    <property type="component" value="Unassembled WGS sequence"/>
</dbReference>
<sequence length="2238" mass="245953">MVLKNLLKLSNNNDMKSFYFVLFFLLGLFVNAQTTPTGSSTEVGVTEGELSVSLSGAANYKIPIKVPPGINGVVPQINLVYNSQSGNGAAGYGWNIGGISTITRIPSTRFHNGNAGTITYSSSDNYALDGQRLLVKNGQQSLYGRNGTVYETENYSNVKVTSYGAISTNRDIGPEFFMAEYPDGSKAYYGYERGNNSNSRGAIHYAITYWENAQGLRISYSYFPHNNNTLNVASVKYGAKNDGTAPNEIIFTYTNKFKQDIQLIAGQQVRDDLLLTGIATKSSGAGFRNYTLSYDHSSLGYERLTALTEKTGDNSKSLNPTVFTYAENQTAYVPSMELTHTSVNKFTTEGIAQTLSGDFDGDGENELLLRKNGITVGEIADDYSVQEVSSTGLLSLGLPAGEFPGGIINVLDKDLKIPKNQRFYSLNVSNSEADYRYKIFNYNPDSKKVVLDYERTFHSGTTVALRGENQNTGGLFTGDFDGDNLTDVIRVHHEVNGVSQVEFFNFDRRVTSNFVTSIGSLPTGVKTFNLVPNVSNGLAVITGSSILQKGDINGDGKMDLILFRGSPYNDIKGYTLTAGKLTEIISWKQDLPGDLGSTFFQQHTAGINTTIAGTGVQRFPIVIGDYNGDGKSDILLVALKKVLIATAGIYFTEEFLPASFPALVYPYTVSFMSVDSNNDGRSDIVRLEPKRTEYKEKYTVQEMYQSGGKWYVRNVQTYRYNYDYGIKIDSYYRPGVNAASWNSFGFDKMLQTYKNDTDPSNDNAFNYVQLATIKKKNILNTELALIGAAENTGSARISIFSCTNYVSDQHLLSSITLGNGVKENLTYSALKNGNGVYEAGSPQLYPNLSIQYSPEFKVVSQIDYPNNGPSKKIFRYYGAMLNVEGLGFLGFQATMRTNRYDHFDTAIISTVSKNNFLLRGANVENYSVEGMVLPSAETPASFISQSKLRYNRPEEALQPNKVFKLVNIATADFDGLAGIRTETTTAYNATNNPTKITSVVKDAALAVVQKTETDVEYQDSAAGPYLVGRPKSKKQTIFYNGDVATSEEVYSYNPQQLLSQVKKRADATTSYIIEDNSYDLFGNIISKKITAGPNSRTASWAYDTSGRFLTAKTDIESLRTTFIYYPNGTLHIETNPYGQTATYEYDAWFRKTKATNYLGKTITYAYSNFLGNTITATAEDGSATMETFDGWGRKVREGSKNSTGNFSFVYAMYDIYDRKYKVSEPYFGNVPRQWNETKYDSYGRVTENISFTGKTTKITYSGLRTTVNDGTKSKTTVKDAIGNVVGVTDTPGGTINYSYYANGNLKETDYDGIKTSILQDKWGRKTRLVDPSAGIIKYTYNDFDELIKEENSNGITNYKLNAFGKPEEKTITGPKTNSKTTYVYNPATKLLTGSTFTDFKNGSTTISNSYVYDNWQRVHKVIETTPYATFTKIFGYDAFGRVSTETYTAATTTGKTSSKTITKTYKNGSPYQIRDNATVLWQTDNISPNGSLLSGTYGNGIKVTNSYNDAGYINSKDFSLGTTSILKLETSFDPQTGNLKNRKNSLFNFAEDFNYDSLDRLTATTTTGQFLNSTFSTHSTEGYQTEKGKLSVSGGSLVAEISDSGVAVKKTLLTGKAIGDQITLTFDLRKFVGSDLFIAYIQEQDPVTLEKVKIFKATLTSSKTITINHTVTKYSDLTLLIEKTSSPAYNVIQIDNVIGLQKSTIAQGYDDKGRITSNEQGVYTYSTSGKVYQHSSVDLTAKALPYYQAKPAQIITYTAFNSPEQIEETGLEKVSFNYNDHNERSTMFYGGVQDKLLRPNRKHYSADGTMEIKENKTTGAVEFTTYIGGDGYTAPVVFRSDGGSNQNYLYLHRDYQGSIVAITNQSGSVVEKRLFDAWGSIQKVQNGAGMPLSGLTILDRGYTGHEHIQSVGLINMNGRIYDPNLHCFLQPDNNIQDPFNTQNYNRYGYVLNNPLKYTDPSGEFINVFLGYLLSGYIIGAYASGGELNPAKWNSSAFISIGAAGASAGASAVATNLTNNYLDNYNKPPVLGFSAVGSGNDIHSFVGSNSSVGAPVSDNNSNVVDWYGPVGKVNWGFATASGIGTIKGTLNSERMYADGIRRGLLGNYPLTGRNLSLFRDSPMTKATIPISKVGQWAGIIGKGSFYFGLAMDGFGILNYLDDPNSPNAVHPAKAGLNTIMGAMGTYGSALMTVPSTLYFGIDAFYPKGWGGLAIDQERLYRENKAINPNYQAFPGAMKF</sequence>
<dbReference type="OrthoDB" id="6225685at2"/>